<dbReference type="InterPro" id="IPR007138">
    <property type="entry name" value="ABM_dom"/>
</dbReference>
<dbReference type="SUPFAM" id="SSF54909">
    <property type="entry name" value="Dimeric alpha+beta barrel"/>
    <property type="match status" value="1"/>
</dbReference>
<evidence type="ECO:0000313" key="3">
    <source>
        <dbReference type="EMBL" id="OXM69785.1"/>
    </source>
</evidence>
<evidence type="ECO:0000259" key="2">
    <source>
        <dbReference type="PROSITE" id="PS51725"/>
    </source>
</evidence>
<dbReference type="AlphaFoldDB" id="A0A229TEV1"/>
<dbReference type="EMBL" id="NMUL01000007">
    <property type="protein sequence ID" value="OXM69785.1"/>
    <property type="molecule type" value="Genomic_DNA"/>
</dbReference>
<comment type="caution">
    <text evidence="3">The sequence shown here is derived from an EMBL/GenBank/DDBJ whole genome shotgun (WGS) entry which is preliminary data.</text>
</comment>
<accession>A0A229TEV1</accession>
<feature type="domain" description="ABM" evidence="2">
    <location>
        <begin position="47"/>
        <end position="141"/>
    </location>
</feature>
<dbReference type="Proteomes" id="UP000215199">
    <property type="component" value="Unassembled WGS sequence"/>
</dbReference>
<reference evidence="4" key="1">
    <citation type="submission" date="2017-07" db="EMBL/GenBank/DDBJ databases">
        <title>Comparative genome mining reveals phylogenetic distribution patterns of secondary metabolites in Amycolatopsis.</title>
        <authorList>
            <person name="Adamek M."/>
            <person name="Alanjary M."/>
            <person name="Sales-Ortells H."/>
            <person name="Goodfellow M."/>
            <person name="Bull A.T."/>
            <person name="Kalinowski J."/>
            <person name="Ziemert N."/>
        </authorList>
    </citation>
    <scope>NUCLEOTIDE SEQUENCE [LARGE SCALE GENOMIC DNA]</scope>
    <source>
        <strain evidence="4">H5</strain>
    </source>
</reference>
<proteinExistence type="predicted"/>
<name>A0A229TEV1_9PSEU</name>
<organism evidence="3 4">
    <name type="scientific">Amycolatopsis vastitatis</name>
    <dbReference type="NCBI Taxonomy" id="1905142"/>
    <lineage>
        <taxon>Bacteria</taxon>
        <taxon>Bacillati</taxon>
        <taxon>Actinomycetota</taxon>
        <taxon>Actinomycetes</taxon>
        <taxon>Pseudonocardiales</taxon>
        <taxon>Pseudonocardiaceae</taxon>
        <taxon>Amycolatopsis</taxon>
    </lineage>
</organism>
<dbReference type="Pfam" id="PF03992">
    <property type="entry name" value="ABM"/>
    <property type="match status" value="1"/>
</dbReference>
<feature type="region of interest" description="Disordered" evidence="1">
    <location>
        <begin position="1"/>
        <end position="46"/>
    </location>
</feature>
<gene>
    <name evidence="3" type="ORF">CF165_09810</name>
</gene>
<dbReference type="Gene3D" id="3.30.70.100">
    <property type="match status" value="1"/>
</dbReference>
<dbReference type="PROSITE" id="PS51725">
    <property type="entry name" value="ABM"/>
    <property type="match status" value="1"/>
</dbReference>
<keyword evidence="4" id="KW-1185">Reference proteome</keyword>
<protein>
    <recommendedName>
        <fullName evidence="2">ABM domain-containing protein</fullName>
    </recommendedName>
</protein>
<sequence length="146" mass="15861">MGQRARLPRARTQPGAPARHRRAAGPARGQRDGGHAPGAPPHAGTGAAVKGHLRVLVWYRAAAEADIAGGHAEIARSLAGVPGMVSAELHRSRTDPESFLVISEWSDRESFDRWERGTEHKGQTSPLRPYLDRTRALPYEIHEVVG</sequence>
<dbReference type="InterPro" id="IPR011008">
    <property type="entry name" value="Dimeric_a/b-barrel"/>
</dbReference>
<evidence type="ECO:0000256" key="1">
    <source>
        <dbReference type="SAM" id="MobiDB-lite"/>
    </source>
</evidence>
<evidence type="ECO:0000313" key="4">
    <source>
        <dbReference type="Proteomes" id="UP000215199"/>
    </source>
</evidence>